<dbReference type="InterPro" id="IPR011725">
    <property type="entry name" value="PQQ_synth_PqqA"/>
</dbReference>
<dbReference type="EMBL" id="SMKA01000110">
    <property type="protein sequence ID" value="TDC26381.1"/>
    <property type="molecule type" value="Genomic_DNA"/>
</dbReference>
<proteinExistence type="inferred from homology"/>
<evidence type="ECO:0000256" key="2">
    <source>
        <dbReference type="ARBA" id="ARBA00009325"/>
    </source>
</evidence>
<protein>
    <recommendedName>
        <fullName evidence="3">Coenzyme PQQ synthesis protein A</fullName>
    </recommendedName>
</protein>
<comment type="caution">
    <text evidence="4">The sequence shown here is derived from an EMBL/GenBank/DDBJ whole genome shotgun (WGS) entry which is preliminary data.</text>
</comment>
<dbReference type="AlphaFoldDB" id="A0A4R4PVA1"/>
<dbReference type="Proteomes" id="UP000295075">
    <property type="component" value="Unassembled WGS sequence"/>
</dbReference>
<organism evidence="4 5">
    <name type="scientific">Kribbella albertanoniae</name>
    <dbReference type="NCBI Taxonomy" id="1266829"/>
    <lineage>
        <taxon>Bacteria</taxon>
        <taxon>Bacillati</taxon>
        <taxon>Actinomycetota</taxon>
        <taxon>Actinomycetes</taxon>
        <taxon>Propionibacteriales</taxon>
        <taxon>Kribbellaceae</taxon>
        <taxon>Kribbella</taxon>
    </lineage>
</organism>
<dbReference type="Pfam" id="PF08042">
    <property type="entry name" value="PqqA"/>
    <property type="match status" value="1"/>
</dbReference>
<gene>
    <name evidence="4" type="primary">pqqA</name>
    <name evidence="4" type="ORF">E1261_22705</name>
</gene>
<comment type="pathway">
    <text evidence="1">Cofactor biosynthesis; pyrroloquinoline quinone biosynthesis.</text>
</comment>
<evidence type="ECO:0000313" key="4">
    <source>
        <dbReference type="EMBL" id="TDC26381.1"/>
    </source>
</evidence>
<accession>A0A4R4PVA1</accession>
<dbReference type="RefSeq" id="WP_132167906.1">
    <property type="nucleotide sequence ID" value="NZ_SMKA01000110.1"/>
</dbReference>
<evidence type="ECO:0000256" key="3">
    <source>
        <dbReference type="ARBA" id="ARBA00015086"/>
    </source>
</evidence>
<keyword evidence="5" id="KW-1185">Reference proteome</keyword>
<dbReference type="UniPathway" id="UPA00539"/>
<name>A0A4R4PVA1_9ACTN</name>
<dbReference type="OrthoDB" id="3831037at2"/>
<evidence type="ECO:0000313" key="5">
    <source>
        <dbReference type="Proteomes" id="UP000295075"/>
    </source>
</evidence>
<sequence>MVENTAREDWIAPDFAEFETPTEVTGYAGRVN</sequence>
<dbReference type="GO" id="GO:0018189">
    <property type="term" value="P:pyrroloquinoline quinone biosynthetic process"/>
    <property type="evidence" value="ECO:0007669"/>
    <property type="project" value="UniProtKB-UniPathway"/>
</dbReference>
<reference evidence="4 5" key="1">
    <citation type="submission" date="2019-03" db="EMBL/GenBank/DDBJ databases">
        <title>Draft genome sequences of novel Actinobacteria.</title>
        <authorList>
            <person name="Sahin N."/>
            <person name="Ay H."/>
            <person name="Saygin H."/>
        </authorList>
    </citation>
    <scope>NUCLEOTIDE SEQUENCE [LARGE SCALE GENOMIC DNA]</scope>
    <source>
        <strain evidence="4 5">JCM 30547</strain>
    </source>
</reference>
<comment type="similarity">
    <text evidence="2">Belongs to the PqqA family.</text>
</comment>
<evidence type="ECO:0000256" key="1">
    <source>
        <dbReference type="ARBA" id="ARBA00004886"/>
    </source>
</evidence>